<dbReference type="PANTHER" id="PTHR24253:SF144">
    <property type="entry name" value="CHYMOTRYPSIN-LIKE PROTEASE CTRL-1-RELATED"/>
    <property type="match status" value="1"/>
</dbReference>
<feature type="chain" id="PRO_5043708758" description="Peptidase S1 domain-containing protein" evidence="7">
    <location>
        <begin position="23"/>
        <end position="78"/>
    </location>
</feature>
<keyword evidence="10" id="KW-1185">Reference proteome</keyword>
<dbReference type="InterPro" id="IPR009003">
    <property type="entry name" value="Peptidase_S1_PA"/>
</dbReference>
<keyword evidence="2 7" id="KW-0732">Signal</keyword>
<proteinExistence type="predicted"/>
<accession>A0AAV6FJC0</accession>
<evidence type="ECO:0000256" key="4">
    <source>
        <dbReference type="ARBA" id="ARBA00022825"/>
    </source>
</evidence>
<dbReference type="GO" id="GO:0006508">
    <property type="term" value="P:proteolysis"/>
    <property type="evidence" value="ECO:0007669"/>
    <property type="project" value="UniProtKB-KW"/>
</dbReference>
<evidence type="ECO:0000256" key="6">
    <source>
        <dbReference type="ARBA" id="ARBA00023180"/>
    </source>
</evidence>
<keyword evidence="6" id="KW-0325">Glycoprotein</keyword>
<dbReference type="Proteomes" id="UP000823561">
    <property type="component" value="Chromosome 22"/>
</dbReference>
<name>A0AAV6FJC0_9TELE</name>
<dbReference type="Gene3D" id="2.40.10.10">
    <property type="entry name" value="Trypsin-like serine proteases"/>
    <property type="match status" value="1"/>
</dbReference>
<sequence length="78" mass="8546">MSVWRVVVVALVLFFEAQVVSAQLDVCVQAPLNRIGGGQDARVGAWPWQVSLHRGDHSCGGSLITKDWVITSAHCFLR</sequence>
<protein>
    <recommendedName>
        <fullName evidence="8">Peptidase S1 domain-containing protein</fullName>
    </recommendedName>
</protein>
<dbReference type="GO" id="GO:0004252">
    <property type="term" value="F:serine-type endopeptidase activity"/>
    <property type="evidence" value="ECO:0007669"/>
    <property type="project" value="InterPro"/>
</dbReference>
<evidence type="ECO:0000256" key="7">
    <source>
        <dbReference type="SAM" id="SignalP"/>
    </source>
</evidence>
<evidence type="ECO:0000256" key="3">
    <source>
        <dbReference type="ARBA" id="ARBA00022801"/>
    </source>
</evidence>
<dbReference type="Pfam" id="PF00089">
    <property type="entry name" value="Trypsin"/>
    <property type="match status" value="1"/>
</dbReference>
<feature type="signal peptide" evidence="7">
    <location>
        <begin position="1"/>
        <end position="22"/>
    </location>
</feature>
<dbReference type="PROSITE" id="PS50240">
    <property type="entry name" value="TRYPSIN_DOM"/>
    <property type="match status" value="1"/>
</dbReference>
<evidence type="ECO:0000313" key="10">
    <source>
        <dbReference type="Proteomes" id="UP000823561"/>
    </source>
</evidence>
<dbReference type="AlphaFoldDB" id="A0AAV6FJC0"/>
<feature type="domain" description="Peptidase S1" evidence="8">
    <location>
        <begin position="35"/>
        <end position="78"/>
    </location>
</feature>
<keyword evidence="1" id="KW-0645">Protease</keyword>
<gene>
    <name evidence="9" type="ORF">AALO_G00279900</name>
</gene>
<evidence type="ECO:0000313" key="9">
    <source>
        <dbReference type="EMBL" id="KAG5262874.1"/>
    </source>
</evidence>
<keyword evidence="4" id="KW-0720">Serine protease</keyword>
<dbReference type="PANTHER" id="PTHR24253">
    <property type="entry name" value="TRANSMEMBRANE PROTEASE SERINE"/>
    <property type="match status" value="1"/>
</dbReference>
<comment type="caution">
    <text evidence="9">The sequence shown here is derived from an EMBL/GenBank/DDBJ whole genome shotgun (WGS) entry which is preliminary data.</text>
</comment>
<dbReference type="InterPro" id="IPR043504">
    <property type="entry name" value="Peptidase_S1_PA_chymotrypsin"/>
</dbReference>
<dbReference type="SUPFAM" id="SSF50494">
    <property type="entry name" value="Trypsin-like serine proteases"/>
    <property type="match status" value="1"/>
</dbReference>
<dbReference type="InterPro" id="IPR001254">
    <property type="entry name" value="Trypsin_dom"/>
</dbReference>
<dbReference type="EMBL" id="JADWDJ010000022">
    <property type="protein sequence ID" value="KAG5262874.1"/>
    <property type="molecule type" value="Genomic_DNA"/>
</dbReference>
<organism evidence="9 10">
    <name type="scientific">Alosa alosa</name>
    <name type="common">allis shad</name>
    <dbReference type="NCBI Taxonomy" id="278164"/>
    <lineage>
        <taxon>Eukaryota</taxon>
        <taxon>Metazoa</taxon>
        <taxon>Chordata</taxon>
        <taxon>Craniata</taxon>
        <taxon>Vertebrata</taxon>
        <taxon>Euteleostomi</taxon>
        <taxon>Actinopterygii</taxon>
        <taxon>Neopterygii</taxon>
        <taxon>Teleostei</taxon>
        <taxon>Clupei</taxon>
        <taxon>Clupeiformes</taxon>
        <taxon>Clupeoidei</taxon>
        <taxon>Clupeidae</taxon>
        <taxon>Alosa</taxon>
    </lineage>
</organism>
<keyword evidence="5" id="KW-1015">Disulfide bond</keyword>
<evidence type="ECO:0000256" key="1">
    <source>
        <dbReference type="ARBA" id="ARBA00022670"/>
    </source>
</evidence>
<evidence type="ECO:0000256" key="5">
    <source>
        <dbReference type="ARBA" id="ARBA00023157"/>
    </source>
</evidence>
<evidence type="ECO:0000256" key="2">
    <source>
        <dbReference type="ARBA" id="ARBA00022729"/>
    </source>
</evidence>
<keyword evidence="3" id="KW-0378">Hydrolase</keyword>
<reference evidence="9" key="1">
    <citation type="submission" date="2020-10" db="EMBL/GenBank/DDBJ databases">
        <title>Chromosome-scale genome assembly of the Allis shad, Alosa alosa.</title>
        <authorList>
            <person name="Margot Z."/>
            <person name="Christophe K."/>
            <person name="Cabau C."/>
            <person name="Louis A."/>
            <person name="Berthelot C."/>
            <person name="Parey E."/>
            <person name="Roest Crollius H."/>
            <person name="Montfort J."/>
            <person name="Robinson-Rechavi M."/>
            <person name="Bucao C."/>
            <person name="Bouchez O."/>
            <person name="Gislard M."/>
            <person name="Lluch J."/>
            <person name="Milhes M."/>
            <person name="Lampietro C."/>
            <person name="Lopez Roques C."/>
            <person name="Donnadieu C."/>
            <person name="Braasch I."/>
            <person name="Desvignes T."/>
            <person name="Postlethwait J."/>
            <person name="Bobe J."/>
            <person name="Guiguen Y."/>
        </authorList>
    </citation>
    <scope>NUCLEOTIDE SEQUENCE</scope>
    <source>
        <strain evidence="9">M-15738</strain>
        <tissue evidence="9">Blood</tissue>
    </source>
</reference>
<evidence type="ECO:0000259" key="8">
    <source>
        <dbReference type="PROSITE" id="PS50240"/>
    </source>
</evidence>